<dbReference type="PANTHER" id="PTHR40031">
    <property type="entry name" value="HYPOTHETICAL MEMBRANE SPANNING PROTEIN"/>
    <property type="match status" value="1"/>
</dbReference>
<dbReference type="EMBL" id="REFJ01000005">
    <property type="protein sequence ID" value="RMA78746.1"/>
    <property type="molecule type" value="Genomic_DNA"/>
</dbReference>
<evidence type="ECO:0000313" key="3">
    <source>
        <dbReference type="Proteomes" id="UP000267187"/>
    </source>
</evidence>
<dbReference type="Proteomes" id="UP000267187">
    <property type="component" value="Unassembled WGS sequence"/>
</dbReference>
<reference evidence="2 3" key="1">
    <citation type="submission" date="2018-10" db="EMBL/GenBank/DDBJ databases">
        <title>Genomic Encyclopedia of Type Strains, Phase IV (KMG-IV): sequencing the most valuable type-strain genomes for metagenomic binning, comparative biology and taxonomic classification.</title>
        <authorList>
            <person name="Goeker M."/>
        </authorList>
    </citation>
    <scope>NUCLEOTIDE SEQUENCE [LARGE SCALE GENOMIC DNA]</scope>
    <source>
        <strain evidence="2 3">DSM 25080</strain>
    </source>
</reference>
<organism evidence="2 3">
    <name type="scientific">Umboniibacter marinipuniceus</name>
    <dbReference type="NCBI Taxonomy" id="569599"/>
    <lineage>
        <taxon>Bacteria</taxon>
        <taxon>Pseudomonadati</taxon>
        <taxon>Pseudomonadota</taxon>
        <taxon>Gammaproteobacteria</taxon>
        <taxon>Cellvibrionales</taxon>
        <taxon>Cellvibrionaceae</taxon>
        <taxon>Umboniibacter</taxon>
    </lineage>
</organism>
<comment type="caution">
    <text evidence="2">The sequence shown here is derived from an EMBL/GenBank/DDBJ whole genome shotgun (WGS) entry which is preliminary data.</text>
</comment>
<feature type="transmembrane region" description="Helical" evidence="1">
    <location>
        <begin position="156"/>
        <end position="173"/>
    </location>
</feature>
<evidence type="ECO:0000256" key="1">
    <source>
        <dbReference type="SAM" id="Phobius"/>
    </source>
</evidence>
<dbReference type="PANTHER" id="PTHR40031:SF1">
    <property type="entry name" value="MEMBRANE-BOUND METAL-DEPENDENT HYDROLASE"/>
    <property type="match status" value="1"/>
</dbReference>
<gene>
    <name evidence="2" type="ORF">DFR27_2084</name>
</gene>
<dbReference type="InterPro" id="IPR053170">
    <property type="entry name" value="Transcription_regulator"/>
</dbReference>
<feature type="transmembrane region" description="Helical" evidence="1">
    <location>
        <begin position="93"/>
        <end position="113"/>
    </location>
</feature>
<evidence type="ECO:0000313" key="2">
    <source>
        <dbReference type="EMBL" id="RMA78746.1"/>
    </source>
</evidence>
<keyword evidence="1" id="KW-0472">Membrane</keyword>
<sequence length="333" mass="37330">MDPVSQAVVGAVIPQSVAKSEHLLAACFIGALAGMAPDLDVLIRSTSDPLLFLEYHRQFSHSLIFIPIGGLIMALLLHPLIGRRNNLDFRHTLLFATLGFATHGLLDACTTYGTQLLWPFSNERISWNIIGIIDPLFTLPVLGLAIAAVVKRNPKWARVAVVWALIYLTVGALQRERAEQFASTQATARGHAPLSLSAKPTIANLWLWKTIYEFEGQFYVDSVHIGLNSTWYPGENIQRLTPDQLPTCISSSSQQRRDIDRFNWFSQSFTALQTEPELRIIDVRYSLVPNEIKPLWGITLDCYASLSAHAQYFTSRDLNTPNKVEFIRQIKGE</sequence>
<keyword evidence="1" id="KW-1133">Transmembrane helix</keyword>
<dbReference type="RefSeq" id="WP_121877391.1">
    <property type="nucleotide sequence ID" value="NZ_REFJ01000005.1"/>
</dbReference>
<dbReference type="Pfam" id="PF04307">
    <property type="entry name" value="YdjM"/>
    <property type="match status" value="1"/>
</dbReference>
<protein>
    <submittedName>
        <fullName evidence="2">Inner membrane protein</fullName>
    </submittedName>
</protein>
<keyword evidence="1" id="KW-0812">Transmembrane</keyword>
<proteinExistence type="predicted"/>
<dbReference type="InterPro" id="IPR007404">
    <property type="entry name" value="YdjM-like"/>
</dbReference>
<dbReference type="AlphaFoldDB" id="A0A3M0A269"/>
<name>A0A3M0A269_9GAMM</name>
<dbReference type="OrthoDB" id="9781927at2"/>
<feature type="transmembrane region" description="Helical" evidence="1">
    <location>
        <begin position="63"/>
        <end position="81"/>
    </location>
</feature>
<accession>A0A3M0A269</accession>
<keyword evidence="3" id="KW-1185">Reference proteome</keyword>
<feature type="transmembrane region" description="Helical" evidence="1">
    <location>
        <begin position="125"/>
        <end position="149"/>
    </location>
</feature>